<sequence>MARNLELIERHGWMVQYVEPSRSSLAFAYTVGLTRFHDHPELLISGATQEDSCWFLNGLGRHVREGHRFAAGDVVASMSPHRYRLIRVNDPSHLVTAQRIYGQGGRTVPGLQLVWSNHEGQWPWDPAWPEGRRVQKLFGHTRWPGR</sequence>
<accession>A0ABR8Z4A0</accession>
<organism evidence="1 2">
    <name type="scientific">Oceanitalea stevensii</name>
    <dbReference type="NCBI Taxonomy" id="2763072"/>
    <lineage>
        <taxon>Bacteria</taxon>
        <taxon>Bacillati</taxon>
        <taxon>Actinomycetota</taxon>
        <taxon>Actinomycetes</taxon>
        <taxon>Micrococcales</taxon>
        <taxon>Bogoriellaceae</taxon>
        <taxon>Georgenia</taxon>
    </lineage>
</organism>
<proteinExistence type="predicted"/>
<name>A0ABR8Z4A0_9MICO</name>
<comment type="caution">
    <text evidence="1">The sequence shown here is derived from an EMBL/GenBank/DDBJ whole genome shotgun (WGS) entry which is preliminary data.</text>
</comment>
<reference evidence="1 2" key="1">
    <citation type="submission" date="2020-08" db="EMBL/GenBank/DDBJ databases">
        <title>A Genomic Blueprint of the Chicken Gut Microbiome.</title>
        <authorList>
            <person name="Gilroy R."/>
            <person name="Ravi A."/>
            <person name="Getino M."/>
            <person name="Pursley I."/>
            <person name="Horton D.L."/>
            <person name="Alikhan N.-F."/>
            <person name="Baker D."/>
            <person name="Gharbi K."/>
            <person name="Hall N."/>
            <person name="Watson M."/>
            <person name="Adriaenssens E.M."/>
            <person name="Foster-Nyarko E."/>
            <person name="Jarju S."/>
            <person name="Secka A."/>
            <person name="Antonio M."/>
            <person name="Oren A."/>
            <person name="Chaudhuri R."/>
            <person name="La Ragione R.M."/>
            <person name="Hildebrand F."/>
            <person name="Pallen M.J."/>
        </authorList>
    </citation>
    <scope>NUCLEOTIDE SEQUENCE [LARGE SCALE GENOMIC DNA]</scope>
    <source>
        <strain evidence="1 2">Sa1BUA1</strain>
    </source>
</reference>
<dbReference type="Proteomes" id="UP000661894">
    <property type="component" value="Unassembled WGS sequence"/>
</dbReference>
<dbReference type="EMBL" id="JACSPO010000007">
    <property type="protein sequence ID" value="MBD8063069.1"/>
    <property type="molecule type" value="Genomic_DNA"/>
</dbReference>
<evidence type="ECO:0000313" key="2">
    <source>
        <dbReference type="Proteomes" id="UP000661894"/>
    </source>
</evidence>
<keyword evidence="2" id="KW-1185">Reference proteome</keyword>
<dbReference type="RefSeq" id="WP_251840171.1">
    <property type="nucleotide sequence ID" value="NZ_JACSPO010000007.1"/>
</dbReference>
<protein>
    <submittedName>
        <fullName evidence="1">DUF4262 domain-containing protein</fullName>
    </submittedName>
</protein>
<dbReference type="InterPro" id="IPR025358">
    <property type="entry name" value="DUF4262"/>
</dbReference>
<evidence type="ECO:0000313" key="1">
    <source>
        <dbReference type="EMBL" id="MBD8063069.1"/>
    </source>
</evidence>
<dbReference type="Pfam" id="PF14081">
    <property type="entry name" value="DUF4262"/>
    <property type="match status" value="1"/>
</dbReference>
<gene>
    <name evidence="1" type="ORF">H9624_12155</name>
</gene>